<keyword evidence="2" id="KW-0012">Acyltransferase</keyword>
<gene>
    <name evidence="5" type="primary">fabH</name>
    <name evidence="5" type="ORF">SOCE26_062490</name>
</gene>
<dbReference type="InterPro" id="IPR013751">
    <property type="entry name" value="ACP_syn_III_N"/>
</dbReference>
<dbReference type="PANTHER" id="PTHR34069">
    <property type="entry name" value="3-OXOACYL-[ACYL-CARRIER-PROTEIN] SYNTHASE 3"/>
    <property type="match status" value="1"/>
</dbReference>
<keyword evidence="1" id="KW-0808">Transferase</keyword>
<dbReference type="OrthoDB" id="9815506at2"/>
<dbReference type="PANTHER" id="PTHR34069:SF2">
    <property type="entry name" value="BETA-KETOACYL-[ACYL-CARRIER-PROTEIN] SYNTHASE III"/>
    <property type="match status" value="1"/>
</dbReference>
<dbReference type="Proteomes" id="UP000238348">
    <property type="component" value="Chromosome"/>
</dbReference>
<feature type="domain" description="Beta-ketoacyl-[acyl-carrier-protein] synthase III C-terminal" evidence="3">
    <location>
        <begin position="264"/>
        <end position="352"/>
    </location>
</feature>
<accession>A0A2L0EZQ6</accession>
<dbReference type="AlphaFoldDB" id="A0A2L0EZQ6"/>
<reference evidence="5 6" key="1">
    <citation type="submission" date="2015-09" db="EMBL/GenBank/DDBJ databases">
        <title>Sorangium comparison.</title>
        <authorList>
            <person name="Zaburannyi N."/>
            <person name="Bunk B."/>
            <person name="Overmann J."/>
            <person name="Mueller R."/>
        </authorList>
    </citation>
    <scope>NUCLEOTIDE SEQUENCE [LARGE SCALE GENOMIC DNA]</scope>
    <source>
        <strain evidence="5 6">So ce26</strain>
    </source>
</reference>
<dbReference type="GO" id="GO:0004315">
    <property type="term" value="F:3-oxoacyl-[acyl-carrier-protein] synthase activity"/>
    <property type="evidence" value="ECO:0007669"/>
    <property type="project" value="InterPro"/>
</dbReference>
<evidence type="ECO:0000259" key="3">
    <source>
        <dbReference type="Pfam" id="PF08541"/>
    </source>
</evidence>
<name>A0A2L0EZQ6_SORCE</name>
<evidence type="ECO:0000313" key="5">
    <source>
        <dbReference type="EMBL" id="AUX44781.1"/>
    </source>
</evidence>
<evidence type="ECO:0000259" key="4">
    <source>
        <dbReference type="Pfam" id="PF08545"/>
    </source>
</evidence>
<dbReference type="EMBL" id="CP012673">
    <property type="protein sequence ID" value="AUX44781.1"/>
    <property type="molecule type" value="Genomic_DNA"/>
</dbReference>
<feature type="domain" description="Beta-ketoacyl-[acyl-carrier-protein] synthase III N-terminal" evidence="4">
    <location>
        <begin position="109"/>
        <end position="153"/>
    </location>
</feature>
<dbReference type="InterPro" id="IPR013747">
    <property type="entry name" value="ACP_syn_III_C"/>
</dbReference>
<evidence type="ECO:0000256" key="2">
    <source>
        <dbReference type="ARBA" id="ARBA00023315"/>
    </source>
</evidence>
<dbReference type="GO" id="GO:0044550">
    <property type="term" value="P:secondary metabolite biosynthetic process"/>
    <property type="evidence" value="ECO:0007669"/>
    <property type="project" value="TreeGrafter"/>
</dbReference>
<dbReference type="Pfam" id="PF08545">
    <property type="entry name" value="ACP_syn_III"/>
    <property type="match status" value="1"/>
</dbReference>
<dbReference type="InterPro" id="IPR016039">
    <property type="entry name" value="Thiolase-like"/>
</dbReference>
<dbReference type="Pfam" id="PF08541">
    <property type="entry name" value="ACP_syn_III_C"/>
    <property type="match status" value="1"/>
</dbReference>
<organism evidence="5 6">
    <name type="scientific">Sorangium cellulosum</name>
    <name type="common">Polyangium cellulosum</name>
    <dbReference type="NCBI Taxonomy" id="56"/>
    <lineage>
        <taxon>Bacteria</taxon>
        <taxon>Pseudomonadati</taxon>
        <taxon>Myxococcota</taxon>
        <taxon>Polyangia</taxon>
        <taxon>Polyangiales</taxon>
        <taxon>Polyangiaceae</taxon>
        <taxon>Sorangium</taxon>
    </lineage>
</organism>
<evidence type="ECO:0000313" key="6">
    <source>
        <dbReference type="Proteomes" id="UP000238348"/>
    </source>
</evidence>
<sequence length="353" mass="38318">MAKTGFEIIGTGHYVPGEPVRNDDLARVITTSDEWIYQRSGIRQRHYAPDGVGVSDLACEAAKRAIESARISPSEIDHILFATMTPDYIFPGSGALLGAKLGIPGVPALDIRQQCAAMLFGLQTVDGLIQTGAARTILFVGAEAHAGFMPWEDWGALDPKNGRSATPEARERADRHRNLAVLFGDGSGALILRATDRDAGLRGQKICSDGRFAELLYVPGGGFRSRPYWKAGSFDDDAHIPRMDGRELFKFAVTKLPATARELCAAHNLTIDQIDVFLAHQANGRINEHIRKDLGVPVEKLPSNIDRFGNTSGATVPILIDEEMRAGRLKKGQLAMVLALGTGVHWGCALWKL</sequence>
<dbReference type="Gene3D" id="3.40.47.10">
    <property type="match status" value="1"/>
</dbReference>
<evidence type="ECO:0000256" key="1">
    <source>
        <dbReference type="ARBA" id="ARBA00022679"/>
    </source>
</evidence>
<dbReference type="SUPFAM" id="SSF53901">
    <property type="entry name" value="Thiolase-like"/>
    <property type="match status" value="1"/>
</dbReference>
<dbReference type="GO" id="GO:0006633">
    <property type="term" value="P:fatty acid biosynthetic process"/>
    <property type="evidence" value="ECO:0007669"/>
    <property type="project" value="InterPro"/>
</dbReference>
<protein>
    <submittedName>
        <fullName evidence="5">3-oxoacyl-ACP synthase</fullName>
    </submittedName>
</protein>
<dbReference type="RefSeq" id="WP_104983252.1">
    <property type="nucleotide sequence ID" value="NZ_CP012673.1"/>
</dbReference>
<proteinExistence type="predicted"/>
<dbReference type="CDD" id="cd00830">
    <property type="entry name" value="KAS_III"/>
    <property type="match status" value="1"/>
</dbReference>